<dbReference type="EMBL" id="CP119907">
    <property type="protein sequence ID" value="WFD24926.1"/>
    <property type="molecule type" value="Genomic_DNA"/>
</dbReference>
<dbReference type="GO" id="GO:0007023">
    <property type="term" value="P:post-chaperonin tubulin folding pathway"/>
    <property type="evidence" value="ECO:0007669"/>
    <property type="project" value="UniProtKB-UniRule"/>
</dbReference>
<dbReference type="Gene3D" id="1.20.58.90">
    <property type="match status" value="1"/>
</dbReference>
<comment type="similarity">
    <text evidence="1 3">Belongs to the TBCA family.</text>
</comment>
<comment type="subunit">
    <text evidence="3">Supercomplex made of cofactors A to E. Cofactors A and D function by capturing and stabilizing tubulin in a quasi-native conformation. Cofactor E binds to the cofactor D-tubulin complex; interaction with cofactor C then causes the release of tubulin polypeptides that are committed to the native state.</text>
</comment>
<evidence type="ECO:0000256" key="3">
    <source>
        <dbReference type="RuleBase" id="RU364030"/>
    </source>
</evidence>
<keyword evidence="3" id="KW-0963">Cytoplasm</keyword>
<organism evidence="4 5">
    <name type="scientific">Malassezia equina</name>
    <dbReference type="NCBI Taxonomy" id="1381935"/>
    <lineage>
        <taxon>Eukaryota</taxon>
        <taxon>Fungi</taxon>
        <taxon>Dikarya</taxon>
        <taxon>Basidiomycota</taxon>
        <taxon>Ustilaginomycotina</taxon>
        <taxon>Malasseziomycetes</taxon>
        <taxon>Malasseziales</taxon>
        <taxon>Malasseziaceae</taxon>
        <taxon>Malassezia</taxon>
    </lineage>
</organism>
<evidence type="ECO:0000256" key="2">
    <source>
        <dbReference type="ARBA" id="ARBA00023186"/>
    </source>
</evidence>
<keyword evidence="2 3" id="KW-0143">Chaperone</keyword>
<dbReference type="InterPro" id="IPR004226">
    <property type="entry name" value="TBCA"/>
</dbReference>
<evidence type="ECO:0000313" key="5">
    <source>
        <dbReference type="Proteomes" id="UP001214415"/>
    </source>
</evidence>
<accession>A0AAF0EI11</accession>
<dbReference type="Proteomes" id="UP001214415">
    <property type="component" value="Chromosome 8"/>
</dbReference>
<protein>
    <recommendedName>
        <fullName evidence="3">Tubulin-specific chaperone A</fullName>
    </recommendedName>
</protein>
<dbReference type="AlphaFoldDB" id="A0AAF0EI11"/>
<evidence type="ECO:0000313" key="4">
    <source>
        <dbReference type="EMBL" id="WFD24926.1"/>
    </source>
</evidence>
<comment type="subcellular location">
    <subcellularLocation>
        <location evidence="3">Cytoplasm</location>
        <location evidence="3">Cytoskeleton</location>
    </subcellularLocation>
</comment>
<reference evidence="4" key="1">
    <citation type="submission" date="2023-03" db="EMBL/GenBank/DDBJ databases">
        <title>Mating type loci evolution in Malassezia.</title>
        <authorList>
            <person name="Coelho M.A."/>
        </authorList>
    </citation>
    <scope>NUCLEOTIDE SEQUENCE</scope>
    <source>
        <strain evidence="4">CBS 12830</strain>
    </source>
</reference>
<keyword evidence="3" id="KW-0206">Cytoskeleton</keyword>
<dbReference type="Pfam" id="PF02970">
    <property type="entry name" value="TBCA"/>
    <property type="match status" value="1"/>
</dbReference>
<gene>
    <name evidence="4" type="ORF">MEQU1_003632</name>
</gene>
<dbReference type="SUPFAM" id="SSF46988">
    <property type="entry name" value="Tubulin chaperone cofactor A"/>
    <property type="match status" value="1"/>
</dbReference>
<dbReference type="GO" id="GO:0048487">
    <property type="term" value="F:beta-tubulin binding"/>
    <property type="evidence" value="ECO:0007669"/>
    <property type="project" value="InterPro"/>
</dbReference>
<dbReference type="GO" id="GO:0005874">
    <property type="term" value="C:microtubule"/>
    <property type="evidence" value="ECO:0007669"/>
    <property type="project" value="UniProtKB-KW"/>
</dbReference>
<keyword evidence="5" id="KW-1185">Reference proteome</keyword>
<sequence>MLAIRCCSLASAEVEVQPHSMISWGVDPLSKELELYGKEAEDQSSKVDKLVAEGADEYDIKKQKQGLSEATQESSMYKEASDALQKAKLALP</sequence>
<evidence type="ECO:0000256" key="1">
    <source>
        <dbReference type="ARBA" id="ARBA00006806"/>
    </source>
</evidence>
<dbReference type="GO" id="GO:0007021">
    <property type="term" value="P:tubulin complex assembly"/>
    <property type="evidence" value="ECO:0007669"/>
    <property type="project" value="UniProtKB-UniRule"/>
</dbReference>
<name>A0AAF0EI11_9BASI</name>
<keyword evidence="3" id="KW-0493">Microtubule</keyword>
<proteinExistence type="inferred from homology"/>
<dbReference type="InterPro" id="IPR036126">
    <property type="entry name" value="TBCA_sf"/>
</dbReference>